<protein>
    <recommendedName>
        <fullName evidence="4">Small-conductance mechanosensitive ion channel</fullName>
    </recommendedName>
</protein>
<dbReference type="PANTHER" id="PTHR30221:SF1">
    <property type="entry name" value="SMALL-CONDUCTANCE MECHANOSENSITIVE CHANNEL"/>
    <property type="match status" value="1"/>
</dbReference>
<feature type="transmembrane region" description="Helical" evidence="1">
    <location>
        <begin position="190"/>
        <end position="210"/>
    </location>
</feature>
<feature type="transmembrane region" description="Helical" evidence="1">
    <location>
        <begin position="24"/>
        <end position="45"/>
    </location>
</feature>
<dbReference type="Proteomes" id="UP000178091">
    <property type="component" value="Unassembled WGS sequence"/>
</dbReference>
<dbReference type="Gene3D" id="1.10.287.1260">
    <property type="match status" value="2"/>
</dbReference>
<dbReference type="InterPro" id="IPR045275">
    <property type="entry name" value="MscS_archaea/bacteria_type"/>
</dbReference>
<evidence type="ECO:0000256" key="1">
    <source>
        <dbReference type="SAM" id="Phobius"/>
    </source>
</evidence>
<name>A0A1F4XRQ5_9BACT</name>
<keyword evidence="1" id="KW-0812">Transmembrane</keyword>
<accession>A0A1F4XRQ5</accession>
<comment type="caution">
    <text evidence="2">The sequence shown here is derived from an EMBL/GenBank/DDBJ whole genome shotgun (WGS) entry which is preliminary data.</text>
</comment>
<dbReference type="GO" id="GO:0008381">
    <property type="term" value="F:mechanosensitive monoatomic ion channel activity"/>
    <property type="evidence" value="ECO:0007669"/>
    <property type="project" value="InterPro"/>
</dbReference>
<evidence type="ECO:0008006" key="4">
    <source>
        <dbReference type="Google" id="ProtNLM"/>
    </source>
</evidence>
<sequence length="231" mass="24792">MIVQTWADVLQQSFSNLLSSTVAFLPNLLFAIIIFVVGWFIGNLLGRIVTQAVRSIKVDHALKSVGVEEIVSRAGYTLDSGAFLGTLVKWFVIIVFLMASLQALALTPVTLFLQQVVVSFLPTVIVAVLIILVGAVIAELVQNIVVGAARAAGIRSAGFAGTVARWSIWVFAIIVALSQLGIAAQYFQTLFMGIVVALSLAFGLSFGLGGQEAAARFIERTREDMHRGNRA</sequence>
<keyword evidence="1" id="KW-0472">Membrane</keyword>
<dbReference type="EMBL" id="MEWW01000016">
    <property type="protein sequence ID" value="OGC84387.1"/>
    <property type="molecule type" value="Genomic_DNA"/>
</dbReference>
<organism evidence="2 3">
    <name type="scientific">Candidatus Adlerbacteria bacterium RIFCSPHIGHO2_12_FULL_53_18</name>
    <dbReference type="NCBI Taxonomy" id="1797242"/>
    <lineage>
        <taxon>Bacteria</taxon>
        <taxon>Candidatus Adleribacteriota</taxon>
    </lineage>
</organism>
<evidence type="ECO:0000313" key="2">
    <source>
        <dbReference type="EMBL" id="OGC84387.1"/>
    </source>
</evidence>
<evidence type="ECO:0000313" key="3">
    <source>
        <dbReference type="Proteomes" id="UP000178091"/>
    </source>
</evidence>
<dbReference type="PANTHER" id="PTHR30221">
    <property type="entry name" value="SMALL-CONDUCTANCE MECHANOSENSITIVE CHANNEL"/>
    <property type="match status" value="1"/>
</dbReference>
<gene>
    <name evidence="2" type="ORF">A3F55_00200</name>
</gene>
<dbReference type="InterPro" id="IPR008910">
    <property type="entry name" value="MSC_TM_helix"/>
</dbReference>
<reference evidence="2 3" key="1">
    <citation type="journal article" date="2016" name="Nat. Commun.">
        <title>Thousands of microbial genomes shed light on interconnected biogeochemical processes in an aquifer system.</title>
        <authorList>
            <person name="Anantharaman K."/>
            <person name="Brown C.T."/>
            <person name="Hug L.A."/>
            <person name="Sharon I."/>
            <person name="Castelle C.J."/>
            <person name="Probst A.J."/>
            <person name="Thomas B.C."/>
            <person name="Singh A."/>
            <person name="Wilkins M.J."/>
            <person name="Karaoz U."/>
            <person name="Brodie E.L."/>
            <person name="Williams K.H."/>
            <person name="Hubbard S.S."/>
            <person name="Banfield J.F."/>
        </authorList>
    </citation>
    <scope>NUCLEOTIDE SEQUENCE [LARGE SCALE GENOMIC DNA]</scope>
</reference>
<dbReference type="Pfam" id="PF05552">
    <property type="entry name" value="MS_channel_1st_1"/>
    <property type="match status" value="2"/>
</dbReference>
<keyword evidence="1" id="KW-1133">Transmembrane helix</keyword>
<dbReference type="AlphaFoldDB" id="A0A1F4XRQ5"/>
<feature type="transmembrane region" description="Helical" evidence="1">
    <location>
        <begin position="119"/>
        <end position="141"/>
    </location>
</feature>
<feature type="transmembrane region" description="Helical" evidence="1">
    <location>
        <begin position="162"/>
        <end position="184"/>
    </location>
</feature>
<proteinExistence type="predicted"/>
<feature type="transmembrane region" description="Helical" evidence="1">
    <location>
        <begin position="90"/>
        <end position="113"/>
    </location>
</feature>